<dbReference type="InterPro" id="IPR018490">
    <property type="entry name" value="cNMP-bd_dom_sf"/>
</dbReference>
<reference evidence="5 6" key="1">
    <citation type="submission" date="2018-08" db="EMBL/GenBank/DDBJ databases">
        <title>Murine metabolic-syndrome-specific gut microbial biobank.</title>
        <authorList>
            <person name="Liu C."/>
        </authorList>
    </citation>
    <scope>NUCLEOTIDE SEQUENCE [LARGE SCALE GENOMIC DNA]</scope>
    <source>
        <strain evidence="5 6">583</strain>
    </source>
</reference>
<dbReference type="Gene3D" id="1.10.10.10">
    <property type="entry name" value="Winged helix-like DNA-binding domain superfamily/Winged helix DNA-binding domain"/>
    <property type="match status" value="1"/>
</dbReference>
<comment type="caution">
    <text evidence="5">The sequence shown here is derived from an EMBL/GenBank/DDBJ whole genome shotgun (WGS) entry which is preliminary data.</text>
</comment>
<dbReference type="InterPro" id="IPR036390">
    <property type="entry name" value="WH_DNA-bd_sf"/>
</dbReference>
<dbReference type="AlphaFoldDB" id="A0A845QY92"/>
<evidence type="ECO:0000313" key="6">
    <source>
        <dbReference type="Proteomes" id="UP000467132"/>
    </source>
</evidence>
<dbReference type="SUPFAM" id="SSF46785">
    <property type="entry name" value="Winged helix' DNA-binding domain"/>
    <property type="match status" value="1"/>
</dbReference>
<dbReference type="SUPFAM" id="SSF51206">
    <property type="entry name" value="cAMP-binding domain-like"/>
    <property type="match status" value="1"/>
</dbReference>
<dbReference type="InterPro" id="IPR012318">
    <property type="entry name" value="HTH_CRP"/>
</dbReference>
<dbReference type="SMART" id="SM00419">
    <property type="entry name" value="HTH_CRP"/>
    <property type="match status" value="1"/>
</dbReference>
<dbReference type="GO" id="GO:0005829">
    <property type="term" value="C:cytosol"/>
    <property type="evidence" value="ECO:0007669"/>
    <property type="project" value="TreeGrafter"/>
</dbReference>
<keyword evidence="1" id="KW-0805">Transcription regulation</keyword>
<dbReference type="InterPro" id="IPR036388">
    <property type="entry name" value="WH-like_DNA-bd_sf"/>
</dbReference>
<feature type="domain" description="HTH crp-type" evidence="4">
    <location>
        <begin position="151"/>
        <end position="217"/>
    </location>
</feature>
<organism evidence="5 6">
    <name type="scientific">Senegalia massiliensis</name>
    <dbReference type="NCBI Taxonomy" id="1720316"/>
    <lineage>
        <taxon>Bacteria</taxon>
        <taxon>Bacillati</taxon>
        <taxon>Bacillota</taxon>
        <taxon>Clostridia</taxon>
        <taxon>Eubacteriales</taxon>
        <taxon>Clostridiaceae</taxon>
        <taxon>Senegalia</taxon>
    </lineage>
</organism>
<evidence type="ECO:0000256" key="1">
    <source>
        <dbReference type="ARBA" id="ARBA00023015"/>
    </source>
</evidence>
<evidence type="ECO:0000313" key="5">
    <source>
        <dbReference type="EMBL" id="NBI06118.1"/>
    </source>
</evidence>
<dbReference type="Gene3D" id="2.60.120.10">
    <property type="entry name" value="Jelly Rolls"/>
    <property type="match status" value="1"/>
</dbReference>
<dbReference type="Pfam" id="PF13545">
    <property type="entry name" value="HTH_Crp_2"/>
    <property type="match status" value="1"/>
</dbReference>
<keyword evidence="2" id="KW-0238">DNA-binding</keyword>
<dbReference type="EMBL" id="QXXA01000005">
    <property type="protein sequence ID" value="NBI06118.1"/>
    <property type="molecule type" value="Genomic_DNA"/>
</dbReference>
<proteinExistence type="predicted"/>
<dbReference type="RefSeq" id="WP_160196612.1">
    <property type="nucleotide sequence ID" value="NZ_QXXA01000005.1"/>
</dbReference>
<keyword evidence="6" id="KW-1185">Reference proteome</keyword>
<dbReference type="CDD" id="cd00092">
    <property type="entry name" value="HTH_CRP"/>
    <property type="match status" value="1"/>
</dbReference>
<dbReference type="PRINTS" id="PR00034">
    <property type="entry name" value="HTHCRP"/>
</dbReference>
<gene>
    <name evidence="5" type="ORF">D3Z33_04490</name>
</gene>
<dbReference type="PANTHER" id="PTHR24567">
    <property type="entry name" value="CRP FAMILY TRANSCRIPTIONAL REGULATORY PROTEIN"/>
    <property type="match status" value="1"/>
</dbReference>
<name>A0A845QY92_9CLOT</name>
<evidence type="ECO:0000259" key="4">
    <source>
        <dbReference type="PROSITE" id="PS51063"/>
    </source>
</evidence>
<dbReference type="Proteomes" id="UP000467132">
    <property type="component" value="Unassembled WGS sequence"/>
</dbReference>
<dbReference type="GO" id="GO:0003700">
    <property type="term" value="F:DNA-binding transcription factor activity"/>
    <property type="evidence" value="ECO:0007669"/>
    <property type="project" value="TreeGrafter"/>
</dbReference>
<dbReference type="PANTHER" id="PTHR24567:SF26">
    <property type="entry name" value="REGULATORY PROTEIN YEIL"/>
    <property type="match status" value="1"/>
</dbReference>
<evidence type="ECO:0000256" key="3">
    <source>
        <dbReference type="ARBA" id="ARBA00023163"/>
    </source>
</evidence>
<dbReference type="InterPro" id="IPR014710">
    <property type="entry name" value="RmlC-like_jellyroll"/>
</dbReference>
<keyword evidence="3" id="KW-0804">Transcription</keyword>
<sequence>MLNRNDIDILKNNLNFWSNLDEKDKNLIINNSIIRKFEKNETIHSNLNSCSGVLIVKSGIIRTYLLSEEGKEVTLYRVNKGETCVLSASCAIKNINFDVHIDSETISEIISIDINVINKLSKNLYVENFLLKQTVNRFSDVMFAIEQILFLKFDQRLASFLLDESYRNEKNVLTLTHEQIAKHLGTAREVVSRMLKHFSKEGYVMLSRGKITILNNSALEKLI</sequence>
<evidence type="ECO:0000256" key="2">
    <source>
        <dbReference type="ARBA" id="ARBA00023125"/>
    </source>
</evidence>
<dbReference type="InterPro" id="IPR050397">
    <property type="entry name" value="Env_Response_Regulators"/>
</dbReference>
<protein>
    <submittedName>
        <fullName evidence="5">Crp/Fnr family transcriptional regulator</fullName>
    </submittedName>
</protein>
<dbReference type="GO" id="GO:0003677">
    <property type="term" value="F:DNA binding"/>
    <property type="evidence" value="ECO:0007669"/>
    <property type="project" value="UniProtKB-KW"/>
</dbReference>
<dbReference type="PROSITE" id="PS51063">
    <property type="entry name" value="HTH_CRP_2"/>
    <property type="match status" value="1"/>
</dbReference>
<accession>A0A845QY92</accession>
<dbReference type="OrthoDB" id="9776746at2"/>